<dbReference type="InterPro" id="IPR029058">
    <property type="entry name" value="AB_hydrolase_fold"/>
</dbReference>
<dbReference type="Gene3D" id="3.40.50.1820">
    <property type="entry name" value="alpha/beta hydrolase"/>
    <property type="match status" value="1"/>
</dbReference>
<gene>
    <name evidence="2" type="ORF">BJY14_006254</name>
</gene>
<keyword evidence="3" id="KW-1185">Reference proteome</keyword>
<evidence type="ECO:0000259" key="1">
    <source>
        <dbReference type="Pfam" id="PF12697"/>
    </source>
</evidence>
<dbReference type="AlphaFoldDB" id="A0A7Y9JIX5"/>
<proteinExistence type="predicted"/>
<accession>A0A7Y9JIX5</accession>
<organism evidence="2 3">
    <name type="scientific">Actinomadura luteofluorescens</name>
    <dbReference type="NCBI Taxonomy" id="46163"/>
    <lineage>
        <taxon>Bacteria</taxon>
        <taxon>Bacillati</taxon>
        <taxon>Actinomycetota</taxon>
        <taxon>Actinomycetes</taxon>
        <taxon>Streptosporangiales</taxon>
        <taxon>Thermomonosporaceae</taxon>
        <taxon>Actinomadura</taxon>
    </lineage>
</organism>
<dbReference type="InterPro" id="IPR000073">
    <property type="entry name" value="AB_hydrolase_1"/>
</dbReference>
<dbReference type="Proteomes" id="UP000529783">
    <property type="component" value="Unassembled WGS sequence"/>
</dbReference>
<dbReference type="SUPFAM" id="SSF53474">
    <property type="entry name" value="alpha/beta-Hydrolases"/>
    <property type="match status" value="1"/>
</dbReference>
<dbReference type="PANTHER" id="PTHR43798">
    <property type="entry name" value="MONOACYLGLYCEROL LIPASE"/>
    <property type="match status" value="1"/>
</dbReference>
<dbReference type="EMBL" id="JACCBA010000001">
    <property type="protein sequence ID" value="NYD50271.1"/>
    <property type="molecule type" value="Genomic_DNA"/>
</dbReference>
<reference evidence="2 3" key="1">
    <citation type="submission" date="2020-07" db="EMBL/GenBank/DDBJ databases">
        <title>Sequencing the genomes of 1000 actinobacteria strains.</title>
        <authorList>
            <person name="Klenk H.-P."/>
        </authorList>
    </citation>
    <scope>NUCLEOTIDE SEQUENCE [LARGE SCALE GENOMIC DNA]</scope>
    <source>
        <strain evidence="2 3">DSM 40398</strain>
    </source>
</reference>
<protein>
    <submittedName>
        <fullName evidence="2">Pimeloyl-ACP methyl ester carboxylesterase</fullName>
    </submittedName>
</protein>
<dbReference type="GO" id="GO:0003824">
    <property type="term" value="F:catalytic activity"/>
    <property type="evidence" value="ECO:0007669"/>
    <property type="project" value="UniProtKB-ARBA"/>
</dbReference>
<evidence type="ECO:0000313" key="3">
    <source>
        <dbReference type="Proteomes" id="UP000529783"/>
    </source>
</evidence>
<evidence type="ECO:0000313" key="2">
    <source>
        <dbReference type="EMBL" id="NYD50271.1"/>
    </source>
</evidence>
<feature type="domain" description="AB hydrolase-1" evidence="1">
    <location>
        <begin position="11"/>
        <end position="82"/>
    </location>
</feature>
<sequence>MAGTVGPDGLLRQLRAQASRIDLHPSLAAIDVPVLVLSGELDEVSPPALQRALAEPIRTARHEVVPDCGHMSPLERPAEVAARLRRWLAR</sequence>
<name>A0A7Y9JIX5_9ACTN</name>
<dbReference type="InterPro" id="IPR050266">
    <property type="entry name" value="AB_hydrolase_sf"/>
</dbReference>
<comment type="caution">
    <text evidence="2">The sequence shown here is derived from an EMBL/GenBank/DDBJ whole genome shotgun (WGS) entry which is preliminary data.</text>
</comment>
<dbReference type="Pfam" id="PF12697">
    <property type="entry name" value="Abhydrolase_6"/>
    <property type="match status" value="1"/>
</dbReference>